<evidence type="ECO:0000259" key="12">
    <source>
        <dbReference type="Pfam" id="PF16192"/>
    </source>
</evidence>
<name>A0ABQ1GCH7_9SPHN</name>
<reference evidence="14" key="1">
    <citation type="journal article" date="2019" name="Int. J. Syst. Evol. Microbiol.">
        <title>The Global Catalogue of Microorganisms (GCM) 10K type strain sequencing project: providing services to taxonomists for standard genome sequencing and annotation.</title>
        <authorList>
            <consortium name="The Broad Institute Genomics Platform"/>
            <consortium name="The Broad Institute Genome Sequencing Center for Infectious Disease"/>
            <person name="Wu L."/>
            <person name="Ma J."/>
        </authorList>
    </citation>
    <scope>NUCLEOTIDE SEQUENCE [LARGE SCALE GENOMIC DNA]</scope>
    <source>
        <strain evidence="14">CGMCC 1.10106</strain>
    </source>
</reference>
<evidence type="ECO:0000256" key="8">
    <source>
        <dbReference type="ARBA" id="ARBA00023136"/>
    </source>
</evidence>
<comment type="similarity">
    <text evidence="3 10">Belongs to the glycosyltransferase 39 family.</text>
</comment>
<comment type="pathway">
    <text evidence="2 10">Protein modification; protein glycosylation.</text>
</comment>
<keyword evidence="7 10" id="KW-1133">Transmembrane helix</keyword>
<sequence>MTHPQPSPYRAAAILALLAQTLFCYRLTIPSKLMFDEVHYVPAARKLIGLVGPSNIEHPLLAKEIIAGGILLFGDNALGWRFFSTLAGTATVLGVFAVLWLMLGRVRPAVFGALFALFNFTLFVQARIAMLDGFMAAFTLLGIASLLWAMRADATRTAWSRWLLGSILLGLAVAAKWSAAPFVAYAGIAFVAVRLNDARARDRSVYAALNAGGHRHWPGMAAVPAILTLGAVSVTAYFLTFAPAFFYHLDPMTLGKLLPFQARMYAQQTQVLPSHPYQSPWWSWPFMVRPIWYLYEPADGAQRGVLLIGNLAILYGGLTAVAACLFGWWRDRSAVLLASAGLWIGSYAVWAVIPKSIGFFYYYYLPSIFLCIALAVALDHFKRGKRWDEAVLIVVLGLFVLFYPVLSAAPLSGPNAFHFWTWFPSWV</sequence>
<evidence type="ECO:0000256" key="10">
    <source>
        <dbReference type="RuleBase" id="RU367007"/>
    </source>
</evidence>
<evidence type="ECO:0000256" key="5">
    <source>
        <dbReference type="ARBA" id="ARBA00022679"/>
    </source>
</evidence>
<dbReference type="EMBL" id="BMDW01000004">
    <property type="protein sequence ID" value="GGA41010.1"/>
    <property type="molecule type" value="Genomic_DNA"/>
</dbReference>
<evidence type="ECO:0000259" key="11">
    <source>
        <dbReference type="Pfam" id="PF02366"/>
    </source>
</evidence>
<evidence type="ECO:0000256" key="3">
    <source>
        <dbReference type="ARBA" id="ARBA00007222"/>
    </source>
</evidence>
<feature type="transmembrane region" description="Helical" evidence="10">
    <location>
        <begin position="335"/>
        <end position="353"/>
    </location>
</feature>
<feature type="transmembrane region" description="Helical" evidence="10">
    <location>
        <begin position="390"/>
        <end position="411"/>
    </location>
</feature>
<dbReference type="EC" id="2.4.1.-" evidence="10"/>
<keyword evidence="6 10" id="KW-0812">Transmembrane</keyword>
<feature type="transmembrane region" description="Helical" evidence="10">
    <location>
        <begin position="225"/>
        <end position="249"/>
    </location>
</feature>
<feature type="transmembrane region" description="Helical" evidence="10">
    <location>
        <begin position="85"/>
        <end position="103"/>
    </location>
</feature>
<dbReference type="InterPro" id="IPR027005">
    <property type="entry name" value="PMT-like"/>
</dbReference>
<evidence type="ECO:0000256" key="9">
    <source>
        <dbReference type="ARBA" id="ARBA00093617"/>
    </source>
</evidence>
<comment type="caution">
    <text evidence="13">The sequence shown here is derived from an EMBL/GenBank/DDBJ whole genome shotgun (WGS) entry which is preliminary data.</text>
</comment>
<dbReference type="InterPro" id="IPR003342">
    <property type="entry name" value="ArnT-like_N"/>
</dbReference>
<evidence type="ECO:0000313" key="14">
    <source>
        <dbReference type="Proteomes" id="UP000618591"/>
    </source>
</evidence>
<proteinExistence type="inferred from homology"/>
<dbReference type="Pfam" id="PF16192">
    <property type="entry name" value="PMT_4TMC"/>
    <property type="match status" value="1"/>
</dbReference>
<evidence type="ECO:0000256" key="7">
    <source>
        <dbReference type="ARBA" id="ARBA00022989"/>
    </source>
</evidence>
<organism evidence="13 14">
    <name type="scientific">Sphingomonas psychrolutea</name>
    <dbReference type="NCBI Taxonomy" id="1259676"/>
    <lineage>
        <taxon>Bacteria</taxon>
        <taxon>Pseudomonadati</taxon>
        <taxon>Pseudomonadota</taxon>
        <taxon>Alphaproteobacteria</taxon>
        <taxon>Sphingomonadales</taxon>
        <taxon>Sphingomonadaceae</taxon>
        <taxon>Sphingomonas</taxon>
    </lineage>
</organism>
<feature type="domain" description="Protein O-mannosyl-transferase C-terminal four TM" evidence="12">
    <location>
        <begin position="255"/>
        <end position="426"/>
    </location>
</feature>
<keyword evidence="10" id="KW-1003">Cell membrane</keyword>
<comment type="function">
    <text evidence="10">Protein O-mannosyltransferase that catalyzes the transfer of a single mannose residue from a polyprenol phospho-mannosyl lipidic donor to the hydroxyl group of selected serine and threonine residues in acceptor proteins.</text>
</comment>
<evidence type="ECO:0000256" key="6">
    <source>
        <dbReference type="ARBA" id="ARBA00022692"/>
    </source>
</evidence>
<feature type="transmembrane region" description="Helical" evidence="10">
    <location>
        <begin position="162"/>
        <end position="193"/>
    </location>
</feature>
<dbReference type="GO" id="GO:0016757">
    <property type="term" value="F:glycosyltransferase activity"/>
    <property type="evidence" value="ECO:0007669"/>
    <property type="project" value="UniProtKB-KW"/>
</dbReference>
<feature type="transmembrane region" description="Helical" evidence="10">
    <location>
        <begin position="359"/>
        <end position="378"/>
    </location>
</feature>
<feature type="transmembrane region" description="Helical" evidence="10">
    <location>
        <begin position="109"/>
        <end position="126"/>
    </location>
</feature>
<keyword evidence="14" id="KW-1185">Reference proteome</keyword>
<keyword evidence="4 10" id="KW-0328">Glycosyltransferase</keyword>
<evidence type="ECO:0000256" key="4">
    <source>
        <dbReference type="ARBA" id="ARBA00022676"/>
    </source>
</evidence>
<protein>
    <recommendedName>
        <fullName evidence="9 10">Polyprenol-phosphate-mannose--protein mannosyltransferase</fullName>
        <ecNumber evidence="10">2.4.1.-</ecNumber>
    </recommendedName>
</protein>
<comment type="subcellular location">
    <subcellularLocation>
        <location evidence="10">Cell membrane</location>
    </subcellularLocation>
    <subcellularLocation>
        <location evidence="1">Endomembrane system</location>
        <topology evidence="1">Multi-pass membrane protein</topology>
    </subcellularLocation>
</comment>
<dbReference type="PANTHER" id="PTHR10050">
    <property type="entry name" value="DOLICHYL-PHOSPHATE-MANNOSE--PROTEIN MANNOSYLTRANSFERASE"/>
    <property type="match status" value="1"/>
</dbReference>
<dbReference type="InterPro" id="IPR032421">
    <property type="entry name" value="PMT_4TMC"/>
</dbReference>
<dbReference type="Proteomes" id="UP000618591">
    <property type="component" value="Unassembled WGS sequence"/>
</dbReference>
<keyword evidence="5 10" id="KW-0808">Transferase</keyword>
<keyword evidence="8 10" id="KW-0472">Membrane</keyword>
<evidence type="ECO:0000256" key="1">
    <source>
        <dbReference type="ARBA" id="ARBA00004127"/>
    </source>
</evidence>
<evidence type="ECO:0000256" key="2">
    <source>
        <dbReference type="ARBA" id="ARBA00004922"/>
    </source>
</evidence>
<dbReference type="PANTHER" id="PTHR10050:SF53">
    <property type="entry name" value="CHROMOSOME UNDETERMINED SCAFFOLD_67, WHOLE GENOME SHOTGUN SEQUENCE"/>
    <property type="match status" value="1"/>
</dbReference>
<feature type="domain" description="ArnT-like N-terminal" evidence="11">
    <location>
        <begin position="39"/>
        <end position="245"/>
    </location>
</feature>
<feature type="transmembrane region" description="Helical" evidence="10">
    <location>
        <begin position="305"/>
        <end position="328"/>
    </location>
</feature>
<evidence type="ECO:0000313" key="13">
    <source>
        <dbReference type="EMBL" id="GGA41010.1"/>
    </source>
</evidence>
<gene>
    <name evidence="13" type="ORF">GCM10011395_09060</name>
</gene>
<dbReference type="Pfam" id="PF02366">
    <property type="entry name" value="PMT"/>
    <property type="match status" value="1"/>
</dbReference>
<accession>A0ABQ1GCH7</accession>